<organism evidence="1 2">
    <name type="scientific">Kluyvera cryocrescens</name>
    <name type="common">Kluyvera citrophila</name>
    <dbReference type="NCBI Taxonomy" id="580"/>
    <lineage>
        <taxon>Bacteria</taxon>
        <taxon>Pseudomonadati</taxon>
        <taxon>Pseudomonadota</taxon>
        <taxon>Gammaproteobacteria</taxon>
        <taxon>Enterobacterales</taxon>
        <taxon>Enterobacteriaceae</taxon>
        <taxon>Kluyvera</taxon>
    </lineage>
</organism>
<evidence type="ECO:0000313" key="1">
    <source>
        <dbReference type="EMBL" id="MDW3776039.1"/>
    </source>
</evidence>
<dbReference type="RefSeq" id="WP_281549864.1">
    <property type="nucleotide sequence ID" value="NZ_CALMQG010000081.1"/>
</dbReference>
<dbReference type="AlphaFoldDB" id="A0AAW9C350"/>
<proteinExistence type="predicted"/>
<dbReference type="SUPFAM" id="SSF53067">
    <property type="entry name" value="Actin-like ATPase domain"/>
    <property type="match status" value="1"/>
</dbReference>
<gene>
    <name evidence="1" type="ORF">QWU01_04335</name>
</gene>
<dbReference type="EMBL" id="JAUEQX010000004">
    <property type="protein sequence ID" value="MDW3776039.1"/>
    <property type="molecule type" value="Genomic_DNA"/>
</dbReference>
<name>A0AAW9C350_KLUCR</name>
<dbReference type="InterPro" id="IPR043129">
    <property type="entry name" value="ATPase_NBD"/>
</dbReference>
<dbReference type="Proteomes" id="UP001276300">
    <property type="component" value="Unassembled WGS sequence"/>
</dbReference>
<comment type="caution">
    <text evidence="1">The sequence shown here is derived from an EMBL/GenBank/DDBJ whole genome shotgun (WGS) entry which is preliminary data.</text>
</comment>
<evidence type="ECO:0000313" key="2">
    <source>
        <dbReference type="Proteomes" id="UP001276300"/>
    </source>
</evidence>
<reference evidence="1" key="1">
    <citation type="journal article" date="2023" name="J Glob Antimicrob Resist">
        <title>Emergence of NDM-1 and KPC-3 carbapenemases in Kluyvera cryocrescens: Investigating genetic heterogeneity and acquisition routes of blaNDM-1 in Enterobacterales species in Portugal.</title>
        <authorList>
            <person name="Loiodice M."/>
            <person name="Ribeiro M."/>
            <person name="Peixe L."/>
            <person name="Novais A."/>
        </authorList>
    </citation>
    <scope>NUCLEOTIDE SEQUENCE</scope>
    <source>
        <strain evidence="1">K629</strain>
    </source>
</reference>
<sequence length="261" mass="29446">MAFKSWQLGLHLQQENVFIIALQHSRCGWSLKRWWQLPLPATTSPQQADDALLSVLSPWRRELPRQHAVSIAFPAHRTLQKSLPRAAMTLRENEQSAWIASAMEQQLEMAPASISFDYHLADDRGSWNVTAAQRQDVSRLQRLARSLRLQVAAITPDACALQIFLPHLEASDAVLVWRDRAHWLWACHEGWGYETPDDATSMRALSDKLGVEPHRIVCCSGGASDSHRFDPWETIVQKQPPLPACGDEFTVAIALAMSTPW</sequence>
<protein>
    <submittedName>
        <fullName evidence="1">Pilus assembly protein</fullName>
    </submittedName>
</protein>
<accession>A0AAW9C350</accession>